<dbReference type="Proteomes" id="UP001500171">
    <property type="component" value="Unassembled WGS sequence"/>
</dbReference>
<accession>A0ABP9N3V4</accession>
<reference evidence="2" key="1">
    <citation type="journal article" date="2019" name="Int. J. Syst. Evol. Microbiol.">
        <title>The Global Catalogue of Microorganisms (GCM) 10K type strain sequencing project: providing services to taxonomists for standard genome sequencing and annotation.</title>
        <authorList>
            <consortium name="The Broad Institute Genomics Platform"/>
            <consortium name="The Broad Institute Genome Sequencing Center for Infectious Disease"/>
            <person name="Wu L."/>
            <person name="Ma J."/>
        </authorList>
    </citation>
    <scope>NUCLEOTIDE SEQUENCE [LARGE SCALE GENOMIC DNA]</scope>
    <source>
        <strain evidence="2">JCM 18050</strain>
    </source>
</reference>
<protein>
    <submittedName>
        <fullName evidence="1">Uncharacterized protein</fullName>
    </submittedName>
</protein>
<proteinExistence type="predicted"/>
<evidence type="ECO:0000313" key="2">
    <source>
        <dbReference type="Proteomes" id="UP001500171"/>
    </source>
</evidence>
<dbReference type="EMBL" id="BAABHY010000001">
    <property type="protein sequence ID" value="GAA5106203.1"/>
    <property type="molecule type" value="Genomic_DNA"/>
</dbReference>
<name>A0ABP9N3V4_9GAMM</name>
<sequence length="78" mass="8948">MVVSNAVGLISRIYDDMLSVIVIPHSVLTHFLDLLNFKGGIINADGYKKSTALYFRKYVCLMSFSRFQNNLFHIEFQS</sequence>
<organism evidence="1 2">
    <name type="scientific">Orbus sasakiae</name>
    <dbReference type="NCBI Taxonomy" id="1078475"/>
    <lineage>
        <taxon>Bacteria</taxon>
        <taxon>Pseudomonadati</taxon>
        <taxon>Pseudomonadota</taxon>
        <taxon>Gammaproteobacteria</taxon>
        <taxon>Orbales</taxon>
        <taxon>Orbaceae</taxon>
        <taxon>Orbus</taxon>
    </lineage>
</organism>
<comment type="caution">
    <text evidence="1">The sequence shown here is derived from an EMBL/GenBank/DDBJ whole genome shotgun (WGS) entry which is preliminary data.</text>
</comment>
<gene>
    <name evidence="1" type="ORF">GCM10023211_05720</name>
</gene>
<keyword evidence="2" id="KW-1185">Reference proteome</keyword>
<evidence type="ECO:0000313" key="1">
    <source>
        <dbReference type="EMBL" id="GAA5106203.1"/>
    </source>
</evidence>